<evidence type="ECO:0000259" key="2">
    <source>
        <dbReference type="PROSITE" id="PS50240"/>
    </source>
</evidence>
<dbReference type="PANTHER" id="PTHR24260">
    <property type="match status" value="1"/>
</dbReference>
<dbReference type="Pfam" id="PF00089">
    <property type="entry name" value="Trypsin"/>
    <property type="match status" value="1"/>
</dbReference>
<evidence type="ECO:0000313" key="3">
    <source>
        <dbReference type="EMBL" id="ATZ81524.1"/>
    </source>
</evidence>
<dbReference type="InterPro" id="IPR001314">
    <property type="entry name" value="Peptidase_S1A"/>
</dbReference>
<dbReference type="Gene3D" id="2.40.10.10">
    <property type="entry name" value="Trypsin-like serine proteases"/>
    <property type="match status" value="1"/>
</dbReference>
<keyword evidence="1" id="KW-0378">Hydrolase</keyword>
<keyword evidence="3" id="KW-0645">Protease</keyword>
<dbReference type="Proteomes" id="UP000290195">
    <property type="component" value="Segment"/>
</dbReference>
<protein>
    <submittedName>
        <fullName evidence="3">Trypsin-like serine protease-like protein</fullName>
    </submittedName>
</protein>
<name>A0A2H4UX84_9VIRU</name>
<keyword evidence="4" id="KW-1185">Reference proteome</keyword>
<dbReference type="InterPro" id="IPR009003">
    <property type="entry name" value="Peptidase_S1_PA"/>
</dbReference>
<dbReference type="SUPFAM" id="SSF50494">
    <property type="entry name" value="Trypsin-like serine proteases"/>
    <property type="match status" value="1"/>
</dbReference>
<dbReference type="InterPro" id="IPR001254">
    <property type="entry name" value="Trypsin_dom"/>
</dbReference>
<dbReference type="InterPro" id="IPR043504">
    <property type="entry name" value="Peptidase_S1_PA_chymotrypsin"/>
</dbReference>
<dbReference type="InterPro" id="IPR051333">
    <property type="entry name" value="CLIP_Serine_Protease"/>
</dbReference>
<organism evidence="3">
    <name type="scientific">Drosophila innubila nudivirus</name>
    <dbReference type="NCBI Taxonomy" id="2057187"/>
    <lineage>
        <taxon>Viruses</taxon>
        <taxon>Viruses incertae sedis</taxon>
        <taxon>Naldaviricetes</taxon>
        <taxon>Lefavirales</taxon>
        <taxon>Nudiviridae</taxon>
        <taxon>Alphanudivirus</taxon>
        <taxon>Alphanudivirus droinnubilae</taxon>
    </lineage>
</organism>
<accession>A0A2H4UX84</accession>
<dbReference type="PROSITE" id="PS50240">
    <property type="entry name" value="TRYPSIN_DOM"/>
    <property type="match status" value="1"/>
</dbReference>
<dbReference type="SMART" id="SM00020">
    <property type="entry name" value="Tryp_SPc"/>
    <property type="match status" value="1"/>
</dbReference>
<evidence type="ECO:0000313" key="4">
    <source>
        <dbReference type="Proteomes" id="UP000290195"/>
    </source>
</evidence>
<gene>
    <name evidence="3" type="ORF">DiNV_CH01M_ORF43</name>
</gene>
<dbReference type="PRINTS" id="PR00722">
    <property type="entry name" value="CHYMOTRYPSIN"/>
</dbReference>
<reference evidence="3" key="1">
    <citation type="journal article" date="2018" name="Infect. Genet. Evol.">
        <title>The dynamic evolution of Drosophila innubila Nudivirus.</title>
        <authorList>
            <person name="Hill T."/>
            <person name="Unckless R.L."/>
        </authorList>
    </citation>
    <scope>NUCLEOTIDE SEQUENCE [LARGE SCALE GENOMIC DNA]</scope>
    <source>
        <strain evidence="3">DiNV_CH01M</strain>
    </source>
</reference>
<dbReference type="GO" id="GO:0004252">
    <property type="term" value="F:serine-type endopeptidase activity"/>
    <property type="evidence" value="ECO:0007669"/>
    <property type="project" value="InterPro"/>
</dbReference>
<feature type="domain" description="Peptidase S1" evidence="2">
    <location>
        <begin position="79"/>
        <end position="310"/>
    </location>
</feature>
<dbReference type="OrthoDB" id="8139at10239"/>
<proteinExistence type="predicted"/>
<dbReference type="GO" id="GO:0006508">
    <property type="term" value="P:proteolysis"/>
    <property type="evidence" value="ECO:0007669"/>
    <property type="project" value="UniProtKB-KW"/>
</dbReference>
<dbReference type="EMBL" id="MF966379">
    <property type="protein sequence ID" value="ATZ81524.1"/>
    <property type="molecule type" value="Genomic_DNA"/>
</dbReference>
<evidence type="ECO:0000256" key="1">
    <source>
        <dbReference type="ARBA" id="ARBA00022801"/>
    </source>
</evidence>
<sequence length="322" mass="36134">MLKIDNKLVTFVIFCSLGLPVFGKFASKLSYIKSNNENYLDFPLNAKYDSDYEDIVKNNINIEYLDYDDNDNNNRGDKIFNGKPAITGMFPSQAQLIIKLDDERAFQCGGSLVDRHWVLTSASCLIFSSNIKWIVVVLGTHLLDSSSRTLTNATNIVINSKYFDIPDNPNDDLALVRVNGVRFTKEVQPVVLKAKDENYIGKCAYVTGYGDVGLAQSEHKLYYGTVLMAAPDACFDTKDGAKTLLCAKTSKLSSTCPGDEGSPLYLRDDDGDWEQIGIALYRTVNSCEDLNPIPFTNVQLYVKWIYETIDKYTSNDPKTWSF</sequence>
<dbReference type="PANTHER" id="PTHR24260:SF136">
    <property type="entry name" value="GH08193P-RELATED"/>
    <property type="match status" value="1"/>
</dbReference>